<feature type="domain" description="Aminotransferase class I/classII large" evidence="6">
    <location>
        <begin position="42"/>
        <end position="430"/>
    </location>
</feature>
<dbReference type="Proteomes" id="UP000751190">
    <property type="component" value="Unassembled WGS sequence"/>
</dbReference>
<dbReference type="InterPro" id="IPR004839">
    <property type="entry name" value="Aminotransferase_I/II_large"/>
</dbReference>
<gene>
    <name evidence="7" type="ORF">KFE25_004103</name>
</gene>
<dbReference type="EMBL" id="JAGTXO010000015">
    <property type="protein sequence ID" value="KAG8463830.1"/>
    <property type="molecule type" value="Genomic_DNA"/>
</dbReference>
<dbReference type="Gene3D" id="3.40.640.10">
    <property type="entry name" value="Type I PLP-dependent aspartate aminotransferase-like (Major domain)"/>
    <property type="match status" value="1"/>
</dbReference>
<dbReference type="PANTHER" id="PTHR46383:SF2">
    <property type="entry name" value="AMINOTRANSFERASE"/>
    <property type="match status" value="1"/>
</dbReference>
<dbReference type="OrthoDB" id="7042322at2759"/>
<evidence type="ECO:0000313" key="8">
    <source>
        <dbReference type="Proteomes" id="UP000751190"/>
    </source>
</evidence>
<evidence type="ECO:0000256" key="2">
    <source>
        <dbReference type="ARBA" id="ARBA00007441"/>
    </source>
</evidence>
<dbReference type="GO" id="GO:0008483">
    <property type="term" value="F:transaminase activity"/>
    <property type="evidence" value="ECO:0007669"/>
    <property type="project" value="UniProtKB-KW"/>
</dbReference>
<comment type="cofactor">
    <cofactor evidence="1">
        <name>pyridoxal 5'-phosphate</name>
        <dbReference type="ChEBI" id="CHEBI:597326"/>
    </cofactor>
</comment>
<dbReference type="InterPro" id="IPR050596">
    <property type="entry name" value="AspAT/PAT-like"/>
</dbReference>
<evidence type="ECO:0000256" key="5">
    <source>
        <dbReference type="ARBA" id="ARBA00022898"/>
    </source>
</evidence>
<dbReference type="PANTHER" id="PTHR46383">
    <property type="entry name" value="ASPARTATE AMINOTRANSFERASE"/>
    <property type="match status" value="1"/>
</dbReference>
<sequence>MSASRAARALAAASARAGAVSSFKAMDVLQAARAIERSGARVLHLELGEPSGGAPRAAVAAAKVVLDGPPAALGYTPARGLLELRRAISAHYAAALGADVPPERIHVTSGASAGLVLACAAAFDAGDAVALARTTYPCYRNVLAALGCEAVPLAGGAHPFRDGAAELRATAATRRARGLPPLAGAILASPANPTGTAYSPEQMAELCATARELGLRLVSDETYLGLSYPPAVDVSAALSEPRGGAPGGALIVGSFSKYHSMTGWRVGWLVAPAELDGAVERLQQNLNICAPAISQHAALAALTTPDATAELDARAAVYARSRAVVLGALTRIGVDASRIAPADGAFYVYADVHDALGARAARRAAAAGAAGAPVLDAEALCAALLADPDVRVALTPGSDFEAPGAPEGPRRVRLSYAGPPADVAEAMARIESWWAR</sequence>
<organism evidence="7 8">
    <name type="scientific">Diacronema lutheri</name>
    <name type="common">Unicellular marine alga</name>
    <name type="synonym">Monochrysis lutheri</name>
    <dbReference type="NCBI Taxonomy" id="2081491"/>
    <lineage>
        <taxon>Eukaryota</taxon>
        <taxon>Haptista</taxon>
        <taxon>Haptophyta</taxon>
        <taxon>Pavlovophyceae</taxon>
        <taxon>Pavlovales</taxon>
        <taxon>Pavlovaceae</taxon>
        <taxon>Diacronema</taxon>
    </lineage>
</organism>
<dbReference type="CDD" id="cd00609">
    <property type="entry name" value="AAT_like"/>
    <property type="match status" value="1"/>
</dbReference>
<keyword evidence="3" id="KW-0032">Aminotransferase</keyword>
<evidence type="ECO:0000259" key="6">
    <source>
        <dbReference type="Pfam" id="PF00155"/>
    </source>
</evidence>
<keyword evidence="8" id="KW-1185">Reference proteome</keyword>
<comment type="caution">
    <text evidence="7">The sequence shown here is derived from an EMBL/GenBank/DDBJ whole genome shotgun (WGS) entry which is preliminary data.</text>
</comment>
<evidence type="ECO:0000256" key="4">
    <source>
        <dbReference type="ARBA" id="ARBA00022679"/>
    </source>
</evidence>
<comment type="similarity">
    <text evidence="2">Belongs to the class-I pyridoxal-phosphate-dependent aminotransferase family.</text>
</comment>
<name>A0A8J5XIE9_DIALT</name>
<dbReference type="InterPro" id="IPR015421">
    <property type="entry name" value="PyrdxlP-dep_Trfase_major"/>
</dbReference>
<evidence type="ECO:0000256" key="3">
    <source>
        <dbReference type="ARBA" id="ARBA00022576"/>
    </source>
</evidence>
<protein>
    <recommendedName>
        <fullName evidence="6">Aminotransferase class I/classII large domain-containing protein</fullName>
    </recommendedName>
</protein>
<dbReference type="InterPro" id="IPR015424">
    <property type="entry name" value="PyrdxlP-dep_Trfase"/>
</dbReference>
<dbReference type="SUPFAM" id="SSF53383">
    <property type="entry name" value="PLP-dependent transferases"/>
    <property type="match status" value="1"/>
</dbReference>
<proteinExistence type="inferred from homology"/>
<evidence type="ECO:0000256" key="1">
    <source>
        <dbReference type="ARBA" id="ARBA00001933"/>
    </source>
</evidence>
<dbReference type="GO" id="GO:0006520">
    <property type="term" value="P:amino acid metabolic process"/>
    <property type="evidence" value="ECO:0007669"/>
    <property type="project" value="InterPro"/>
</dbReference>
<dbReference type="Pfam" id="PF00155">
    <property type="entry name" value="Aminotran_1_2"/>
    <property type="match status" value="1"/>
</dbReference>
<keyword evidence="5" id="KW-0663">Pyridoxal phosphate</keyword>
<dbReference type="OMA" id="MFINAPT"/>
<reference evidence="7" key="1">
    <citation type="submission" date="2021-05" db="EMBL/GenBank/DDBJ databases">
        <title>The genome of the haptophyte Pavlova lutheri (Diacronema luteri, Pavlovales) - a model for lipid biosynthesis in eukaryotic algae.</title>
        <authorList>
            <person name="Hulatt C.J."/>
            <person name="Posewitz M.C."/>
        </authorList>
    </citation>
    <scope>NUCLEOTIDE SEQUENCE</scope>
    <source>
        <strain evidence="7">NIVA-4/92</strain>
    </source>
</reference>
<dbReference type="InterPro" id="IPR004838">
    <property type="entry name" value="NHTrfase_class1_PyrdxlP-BS"/>
</dbReference>
<dbReference type="PROSITE" id="PS00105">
    <property type="entry name" value="AA_TRANSFER_CLASS_1"/>
    <property type="match status" value="1"/>
</dbReference>
<dbReference type="GO" id="GO:0030170">
    <property type="term" value="F:pyridoxal phosphate binding"/>
    <property type="evidence" value="ECO:0007669"/>
    <property type="project" value="InterPro"/>
</dbReference>
<accession>A0A8J5XIE9</accession>
<evidence type="ECO:0000313" key="7">
    <source>
        <dbReference type="EMBL" id="KAG8463830.1"/>
    </source>
</evidence>
<dbReference type="AlphaFoldDB" id="A0A8J5XIE9"/>
<keyword evidence="4" id="KW-0808">Transferase</keyword>